<feature type="domain" description="Transposable element P transposase-like RNase H" evidence="1">
    <location>
        <begin position="96"/>
        <end position="212"/>
    </location>
</feature>
<keyword evidence="5" id="KW-1185">Reference proteome</keyword>
<feature type="domain" description="Transposable element P transposase-like RNase H C-terminal" evidence="3">
    <location>
        <begin position="456"/>
        <end position="482"/>
    </location>
</feature>
<organism evidence="4 5">
    <name type="scientific">Orchesella dallaii</name>
    <dbReference type="NCBI Taxonomy" id="48710"/>
    <lineage>
        <taxon>Eukaryota</taxon>
        <taxon>Metazoa</taxon>
        <taxon>Ecdysozoa</taxon>
        <taxon>Arthropoda</taxon>
        <taxon>Hexapoda</taxon>
        <taxon>Collembola</taxon>
        <taxon>Entomobryomorpha</taxon>
        <taxon>Entomobryoidea</taxon>
        <taxon>Orchesellidae</taxon>
        <taxon>Orchesellinae</taxon>
        <taxon>Orchesella</taxon>
    </lineage>
</organism>
<dbReference type="InterPro" id="IPR048367">
    <property type="entry name" value="TNP-like_RNaseH_C"/>
</dbReference>
<feature type="domain" description="Transposable element P transposase-like GTP-binding insertion" evidence="2">
    <location>
        <begin position="238"/>
        <end position="342"/>
    </location>
</feature>
<dbReference type="InterPro" id="IPR048366">
    <property type="entry name" value="TNP-like_GBD"/>
</dbReference>
<evidence type="ECO:0000313" key="4">
    <source>
        <dbReference type="EMBL" id="CAL8129621.1"/>
    </source>
</evidence>
<evidence type="ECO:0000259" key="3">
    <source>
        <dbReference type="Pfam" id="PF21789"/>
    </source>
</evidence>
<accession>A0ABP1RKN3</accession>
<evidence type="ECO:0000259" key="2">
    <source>
        <dbReference type="Pfam" id="PF21788"/>
    </source>
</evidence>
<dbReference type="Pfam" id="PF21788">
    <property type="entry name" value="TNP-like_GBD"/>
    <property type="match status" value="1"/>
</dbReference>
<evidence type="ECO:0000259" key="1">
    <source>
        <dbReference type="Pfam" id="PF21787"/>
    </source>
</evidence>
<dbReference type="EMBL" id="CAXLJM020000078">
    <property type="protein sequence ID" value="CAL8129621.1"/>
    <property type="molecule type" value="Genomic_DNA"/>
</dbReference>
<protein>
    <recommendedName>
        <fullName evidence="6">Transposable element P transposase</fullName>
    </recommendedName>
</protein>
<name>A0ABP1RKN3_9HEXA</name>
<reference evidence="4 5" key="1">
    <citation type="submission" date="2024-08" db="EMBL/GenBank/DDBJ databases">
        <authorList>
            <person name="Cucini C."/>
            <person name="Frati F."/>
        </authorList>
    </citation>
    <scope>NUCLEOTIDE SEQUENCE [LARGE SCALE GENOMIC DNA]</scope>
</reference>
<dbReference type="Pfam" id="PF21789">
    <property type="entry name" value="TNP-like_RNaseH_C"/>
    <property type="match status" value="1"/>
</dbReference>
<gene>
    <name evidence="4" type="ORF">ODALV1_LOCUS23337</name>
</gene>
<dbReference type="Proteomes" id="UP001642540">
    <property type="component" value="Unassembled WGS sequence"/>
</dbReference>
<evidence type="ECO:0000313" key="5">
    <source>
        <dbReference type="Proteomes" id="UP001642540"/>
    </source>
</evidence>
<proteinExistence type="predicted"/>
<dbReference type="InterPro" id="IPR048365">
    <property type="entry name" value="TNP-like_RNaseH_N"/>
</dbReference>
<evidence type="ECO:0008006" key="6">
    <source>
        <dbReference type="Google" id="ProtNLM"/>
    </source>
</evidence>
<dbReference type="Pfam" id="PF21787">
    <property type="entry name" value="TNP-like_RNaseH_N"/>
    <property type="match status" value="1"/>
</dbReference>
<sequence length="687" mass="78225">MKIKELKTTIKNLRHRLKINTIQTKTRKTKKSSMFSPAQKKKLAGQKRVNWKTNDIVKALSLRSVNQKAYETARLQYNLPLPAPRTLRRWVHRFTCSPGLLHDVIEIMRDYGSDLDIMSRLCALSFDEMSSDSRFIVDPVSDKIVSHSKVQLVMARGICEKWKQPIFYDFDAPMTTEILESIIIALESAGFPVVSVTCDLGGENRSIWKKYGIGLNKSWFLNPFDKTRRIYMFADIPHMLKLIRNHLLDDGFITNNGTVIDRRVFQTLVNSAAGELTVCPKLTHHLIEVTGAERMRVRPAAQLLSHHSATLARKVFPFEPEIAQFIQTMNDSFDVFNSRVPVDGKNPLSSGFGFQLEEQTRVLLQLKEMMLTGRFFMKGKSTTYSTEETINDEVEEEVQDNNLAANSSRVDHRRPRNSLLPCQIGYIVSVNSLFGLYEDLKNVYGVSYILCSRLLQDSLESLFSRIRGFGGQNTNPTPPEFRYRLRLVLLGGQVRAPQGMNVLSHCSSSYISTELLERNKINCTVNTLADTSVIPPKMTRKNFQVTPQTEDALTYLAGYLAWKLKRKCPTLKSYGQPTATLPAKEVPNWIHSLSRGGLLAPDAYILEAVKKCNAIFEASMKDFLQRSNLHSNLITRLESEIPGLEKQIINEFVKIRIKIRIKALNNGRTNSMINRRKAKQFLHSTKS</sequence>
<comment type="caution">
    <text evidence="4">The sequence shown here is derived from an EMBL/GenBank/DDBJ whole genome shotgun (WGS) entry which is preliminary data.</text>
</comment>